<protein>
    <submittedName>
        <fullName evidence="1">Uncharacterized protein</fullName>
    </submittedName>
</protein>
<dbReference type="EMBL" id="QFQB01000035">
    <property type="protein sequence ID" value="PZQ45971.1"/>
    <property type="molecule type" value="Genomic_DNA"/>
</dbReference>
<evidence type="ECO:0000313" key="1">
    <source>
        <dbReference type="EMBL" id="PZQ45971.1"/>
    </source>
</evidence>
<organism evidence="1 2">
    <name type="scientific">Micavibrio aeruginosavorus</name>
    <dbReference type="NCBI Taxonomy" id="349221"/>
    <lineage>
        <taxon>Bacteria</taxon>
        <taxon>Pseudomonadati</taxon>
        <taxon>Bdellovibrionota</taxon>
        <taxon>Bdellovibrionia</taxon>
        <taxon>Bdellovibrionales</taxon>
        <taxon>Pseudobdellovibrionaceae</taxon>
        <taxon>Micavibrio</taxon>
    </lineage>
</organism>
<proteinExistence type="predicted"/>
<dbReference type="Proteomes" id="UP000249417">
    <property type="component" value="Unassembled WGS sequence"/>
</dbReference>
<reference evidence="1 2" key="1">
    <citation type="submission" date="2017-08" db="EMBL/GenBank/DDBJ databases">
        <title>Infants hospitalized years apart are colonized by the same room-sourced microbial strains.</title>
        <authorList>
            <person name="Brooks B."/>
            <person name="Olm M.R."/>
            <person name="Firek B.A."/>
            <person name="Baker R."/>
            <person name="Thomas B.C."/>
            <person name="Morowitz M.J."/>
            <person name="Banfield J.F."/>
        </authorList>
    </citation>
    <scope>NUCLEOTIDE SEQUENCE [LARGE SCALE GENOMIC DNA]</scope>
    <source>
        <strain evidence="1">S2_005_002_R2_29</strain>
    </source>
</reference>
<accession>A0A2W5MXG8</accession>
<sequence length="107" mass="12608">MHPITPKTPFFIIFVPTQLPTRSERPFVLGAVMITDLTPYRKYVDKFDLTEEQKLELVNAVWVILENYFDHQIRLNQLAKKEKDTQKTVDSQLHPVILQKDTQNIEI</sequence>
<comment type="caution">
    <text evidence="1">The sequence shown here is derived from an EMBL/GenBank/DDBJ whole genome shotgun (WGS) entry which is preliminary data.</text>
</comment>
<evidence type="ECO:0000313" key="2">
    <source>
        <dbReference type="Proteomes" id="UP000249417"/>
    </source>
</evidence>
<name>A0A2W5MXG8_9BACT</name>
<gene>
    <name evidence="1" type="ORF">DI551_06100</name>
</gene>
<dbReference type="AlphaFoldDB" id="A0A2W5MXG8"/>